<dbReference type="Proteomes" id="UP000230843">
    <property type="component" value="Unassembled WGS sequence"/>
</dbReference>
<evidence type="ECO:0000313" key="2">
    <source>
        <dbReference type="Proteomes" id="UP000230843"/>
    </source>
</evidence>
<dbReference type="EMBL" id="PFVJ01000046">
    <property type="protein sequence ID" value="PJA89819.1"/>
    <property type="molecule type" value="Genomic_DNA"/>
</dbReference>
<dbReference type="AlphaFoldDB" id="A0A2M7Z6S1"/>
<proteinExistence type="predicted"/>
<gene>
    <name evidence="1" type="ORF">CO137_02200</name>
</gene>
<protein>
    <submittedName>
        <fullName evidence="1">DNA polymerase III subunit beta</fullName>
    </submittedName>
</protein>
<evidence type="ECO:0000313" key="1">
    <source>
        <dbReference type="EMBL" id="PJA89819.1"/>
    </source>
</evidence>
<reference evidence="2" key="1">
    <citation type="submission" date="2017-09" db="EMBL/GenBank/DDBJ databases">
        <title>Depth-based differentiation of microbial function through sediment-hosted aquifers and enrichment of novel symbionts in the deep terrestrial subsurface.</title>
        <authorList>
            <person name="Probst A.J."/>
            <person name="Ladd B."/>
            <person name="Jarett J.K."/>
            <person name="Geller-Mcgrath D.E."/>
            <person name="Sieber C.M.K."/>
            <person name="Emerson J.B."/>
            <person name="Anantharaman K."/>
            <person name="Thomas B.C."/>
            <person name="Malmstrom R."/>
            <person name="Stieglmeier M."/>
            <person name="Klingl A."/>
            <person name="Woyke T."/>
            <person name="Ryan C.M."/>
            <person name="Banfield J.F."/>
        </authorList>
    </citation>
    <scope>NUCLEOTIDE SEQUENCE [LARGE SCALE GENOMIC DNA]</scope>
</reference>
<name>A0A2M7Z6S1_9BACT</name>
<organism evidence="1 2">
    <name type="scientific">Candidatus Magasanikbacteria bacterium CG_4_9_14_3_um_filter_32_9</name>
    <dbReference type="NCBI Taxonomy" id="1974644"/>
    <lineage>
        <taxon>Bacteria</taxon>
        <taxon>Candidatus Magasanikiibacteriota</taxon>
    </lineage>
</organism>
<sequence length="47" mass="5129">LEMGIKAQIRGKGEKDGAYTVPARLLADYIGLLPKENVTLEIEEDGL</sequence>
<feature type="non-terminal residue" evidence="1">
    <location>
        <position position="47"/>
    </location>
</feature>
<feature type="non-terminal residue" evidence="1">
    <location>
        <position position="1"/>
    </location>
</feature>
<dbReference type="Gene3D" id="3.10.150.10">
    <property type="entry name" value="DNA Polymerase III, subunit A, domain 2"/>
    <property type="match status" value="1"/>
</dbReference>
<accession>A0A2M7Z6S1</accession>
<comment type="caution">
    <text evidence="1">The sequence shown here is derived from an EMBL/GenBank/DDBJ whole genome shotgun (WGS) entry which is preliminary data.</text>
</comment>